<protein>
    <submittedName>
        <fullName evidence="3">DNA excision repair protein ERCC-6-like</fullName>
    </submittedName>
</protein>
<dbReference type="AlphaFoldDB" id="A0AAV4JKS1"/>
<dbReference type="PANTHER" id="PTHR45629">
    <property type="entry name" value="SNF2/RAD54 FAMILY MEMBER"/>
    <property type="match status" value="1"/>
</dbReference>
<dbReference type="Gene3D" id="3.40.50.300">
    <property type="entry name" value="P-loop containing nucleotide triphosphate hydrolases"/>
    <property type="match status" value="1"/>
</dbReference>
<feature type="compositionally biased region" description="Acidic residues" evidence="2">
    <location>
        <begin position="564"/>
        <end position="586"/>
    </location>
</feature>
<dbReference type="PANTHER" id="PTHR45629:SF7">
    <property type="entry name" value="DNA EXCISION REPAIR PROTEIN ERCC-6-RELATED"/>
    <property type="match status" value="1"/>
</dbReference>
<dbReference type="InterPro" id="IPR027417">
    <property type="entry name" value="P-loop_NTPase"/>
</dbReference>
<feature type="compositionally biased region" description="Polar residues" evidence="2">
    <location>
        <begin position="457"/>
        <end position="476"/>
    </location>
</feature>
<evidence type="ECO:0000313" key="4">
    <source>
        <dbReference type="Proteomes" id="UP000762676"/>
    </source>
</evidence>
<feature type="region of interest" description="Disordered" evidence="2">
    <location>
        <begin position="269"/>
        <end position="288"/>
    </location>
</feature>
<dbReference type="CDD" id="cd18793">
    <property type="entry name" value="SF2_C_SNF"/>
    <property type="match status" value="1"/>
</dbReference>
<feature type="region of interest" description="Disordered" evidence="2">
    <location>
        <begin position="410"/>
        <end position="662"/>
    </location>
</feature>
<organism evidence="3 4">
    <name type="scientific">Elysia marginata</name>
    <dbReference type="NCBI Taxonomy" id="1093978"/>
    <lineage>
        <taxon>Eukaryota</taxon>
        <taxon>Metazoa</taxon>
        <taxon>Spiralia</taxon>
        <taxon>Lophotrochozoa</taxon>
        <taxon>Mollusca</taxon>
        <taxon>Gastropoda</taxon>
        <taxon>Heterobranchia</taxon>
        <taxon>Euthyneura</taxon>
        <taxon>Panpulmonata</taxon>
        <taxon>Sacoglossa</taxon>
        <taxon>Placobranchoidea</taxon>
        <taxon>Plakobranchidae</taxon>
        <taxon>Elysia</taxon>
    </lineage>
</organism>
<keyword evidence="4" id="KW-1185">Reference proteome</keyword>
<dbReference type="GO" id="GO:0015616">
    <property type="term" value="F:DNA translocase activity"/>
    <property type="evidence" value="ECO:0007669"/>
    <property type="project" value="TreeGrafter"/>
</dbReference>
<feature type="region of interest" description="Disordered" evidence="2">
    <location>
        <begin position="182"/>
        <end position="243"/>
    </location>
</feature>
<dbReference type="GO" id="GO:0016787">
    <property type="term" value="F:hydrolase activity"/>
    <property type="evidence" value="ECO:0007669"/>
    <property type="project" value="UniProtKB-KW"/>
</dbReference>
<dbReference type="Proteomes" id="UP000762676">
    <property type="component" value="Unassembled WGS sequence"/>
</dbReference>
<feature type="compositionally biased region" description="Low complexity" evidence="2">
    <location>
        <begin position="425"/>
        <end position="440"/>
    </location>
</feature>
<feature type="compositionally biased region" description="Polar residues" evidence="2">
    <location>
        <begin position="412"/>
        <end position="424"/>
    </location>
</feature>
<feature type="compositionally biased region" description="Polar residues" evidence="2">
    <location>
        <begin position="380"/>
        <end position="397"/>
    </location>
</feature>
<reference evidence="3 4" key="1">
    <citation type="journal article" date="2021" name="Elife">
        <title>Chloroplast acquisition without the gene transfer in kleptoplastic sea slugs, Plakobranchus ocellatus.</title>
        <authorList>
            <person name="Maeda T."/>
            <person name="Takahashi S."/>
            <person name="Yoshida T."/>
            <person name="Shimamura S."/>
            <person name="Takaki Y."/>
            <person name="Nagai Y."/>
            <person name="Toyoda A."/>
            <person name="Suzuki Y."/>
            <person name="Arimoto A."/>
            <person name="Ishii H."/>
            <person name="Satoh N."/>
            <person name="Nishiyama T."/>
            <person name="Hasebe M."/>
            <person name="Maruyama T."/>
            <person name="Minagawa J."/>
            <person name="Obokata J."/>
            <person name="Shigenobu S."/>
        </authorList>
    </citation>
    <scope>NUCLEOTIDE SEQUENCE [LARGE SCALE GENOMIC DNA]</scope>
</reference>
<feature type="compositionally biased region" description="Polar residues" evidence="2">
    <location>
        <begin position="234"/>
        <end position="243"/>
    </location>
</feature>
<dbReference type="InterPro" id="IPR050496">
    <property type="entry name" value="SNF2_RAD54_helicase_repair"/>
</dbReference>
<comment type="caution">
    <text evidence="3">The sequence shown here is derived from an EMBL/GenBank/DDBJ whole genome shotgun (WGS) entry which is preliminary data.</text>
</comment>
<sequence length="728" mass="80152">MKLFDADDPNWNPATDAQAVDRAYRIGQQKNVVVYRLITCGTVEEKIYRRQVFKDSITRQTTGANKNPYRYFTSIELRELFALDDPMTSKTQLQLQEMHAGQRKSDVSLDEHIAFLHSLDIFGISDHDLMFQNTPERNDEEENEFIGEEETQRDERFIQSKIQQAQNLIAVESQNPLAAYEERSKGGMRYPPTSRPAGDSSTHVQPSPLFETVAPDPPVEILESDEDSEGSRPVLSSTDAGNSTIDLTEEENDEAAKQTQPNTLQVFSPPKKVMKTAVPSPAKNCPSAEQARRILQPLSTEQVKMRSPTVVHGASKGPVITEELLISPDVSSPVIGLEKVDIRRKMMQEEYERKSSLPSSPRRFPASPTSGSGKGACSPRQRTPNKLVSTQSYSPVLQRTGSPSILAADSFLSDSNTTPSSRVGNNSVSSPFNSPSLNVSDARRKLSFVEDSPIPSSPNQSGVNAGDNSKTATPSRPRQPLLVVPDGGDTIPVTAAMASPLRISSPGGKLRESKSKRRSVCVQQRPAPLSLEESSDEGDLSTENKSPALSSGEEEENKENASTEAEEDEVDKEEDLLDDESDEENKENEIGVRTVGGRNRIISESESSDGSCFEVPVSEDEAADPEQESGPNDMDVERQEKLNLAESHPPEHTYTDTQTPTYSGQMAPAVLATNPGIMPSLACSWQQYKLKNYEDSLFYVEEALKISREPGLEEMASKIRSRIASQQQ</sequence>
<name>A0AAV4JKS1_9GAST</name>
<dbReference type="SUPFAM" id="SSF52540">
    <property type="entry name" value="P-loop containing nucleoside triphosphate hydrolases"/>
    <property type="match status" value="1"/>
</dbReference>
<dbReference type="EMBL" id="BMAT01013918">
    <property type="protein sequence ID" value="GFS22995.1"/>
    <property type="molecule type" value="Genomic_DNA"/>
</dbReference>
<gene>
    <name evidence="3" type="ORF">ElyMa_006965600</name>
</gene>
<feature type="compositionally biased region" description="Basic and acidic residues" evidence="2">
    <location>
        <begin position="635"/>
        <end position="654"/>
    </location>
</feature>
<evidence type="ECO:0000256" key="2">
    <source>
        <dbReference type="SAM" id="MobiDB-lite"/>
    </source>
</evidence>
<feature type="region of interest" description="Disordered" evidence="2">
    <location>
        <begin position="348"/>
        <end position="397"/>
    </location>
</feature>
<evidence type="ECO:0000256" key="1">
    <source>
        <dbReference type="ARBA" id="ARBA00022801"/>
    </source>
</evidence>
<accession>A0AAV4JKS1</accession>
<feature type="compositionally biased region" description="Acidic residues" evidence="2">
    <location>
        <begin position="617"/>
        <end position="627"/>
    </location>
</feature>
<evidence type="ECO:0000313" key="3">
    <source>
        <dbReference type="EMBL" id="GFS22995.1"/>
    </source>
</evidence>
<dbReference type="InterPro" id="IPR049730">
    <property type="entry name" value="SNF2/RAD54-like_C"/>
</dbReference>
<keyword evidence="1" id="KW-0378">Hydrolase</keyword>
<proteinExistence type="predicted"/>